<evidence type="ECO:0000259" key="1">
    <source>
        <dbReference type="Pfam" id="PF00462"/>
    </source>
</evidence>
<dbReference type="PANTHER" id="PTHR34386">
    <property type="entry name" value="GLUTAREDOXIN"/>
    <property type="match status" value="1"/>
</dbReference>
<accession>A0A5B1BXE8</accession>
<dbReference type="OrthoDB" id="8991911at2"/>
<dbReference type="Pfam" id="PF00462">
    <property type="entry name" value="Glutaredoxin"/>
    <property type="match status" value="1"/>
</dbReference>
<dbReference type="EMBL" id="VTZN01000002">
    <property type="protein sequence ID" value="KAA1252090.1"/>
    <property type="molecule type" value="Genomic_DNA"/>
</dbReference>
<protein>
    <submittedName>
        <fullName evidence="2">NrdH-redoxin</fullName>
    </submittedName>
</protein>
<dbReference type="PANTHER" id="PTHR34386:SF1">
    <property type="entry name" value="GLUTAREDOXIN-LIKE PROTEIN NRDH"/>
    <property type="match status" value="1"/>
</dbReference>
<dbReference type="SUPFAM" id="SSF52833">
    <property type="entry name" value="Thioredoxin-like"/>
    <property type="match status" value="1"/>
</dbReference>
<evidence type="ECO:0000313" key="3">
    <source>
        <dbReference type="Proteomes" id="UP000324701"/>
    </source>
</evidence>
<dbReference type="RefSeq" id="WP_149652114.1">
    <property type="nucleotide sequence ID" value="NZ_VTZN01000002.1"/>
</dbReference>
<dbReference type="PROSITE" id="PS51354">
    <property type="entry name" value="GLUTAREDOXIN_2"/>
    <property type="match status" value="1"/>
</dbReference>
<comment type="caution">
    <text evidence="2">The sequence shown here is derived from an EMBL/GenBank/DDBJ whole genome shotgun (WGS) entry which is preliminary data.</text>
</comment>
<evidence type="ECO:0000313" key="2">
    <source>
        <dbReference type="EMBL" id="KAA1252090.1"/>
    </source>
</evidence>
<dbReference type="GO" id="GO:0045454">
    <property type="term" value="P:cell redox homeostasis"/>
    <property type="evidence" value="ECO:0007669"/>
    <property type="project" value="TreeGrafter"/>
</dbReference>
<sequence length="109" mass="12073">MSANDVEHEVVVYWRPGCPFCWRLRRALRRHRLATREVNIWTDPDAAAVVRSIAAGNETVPTVVVGDLAMVNPTASEVIDAVRSRAPQLLGQQAADRGWWSALRGSARP</sequence>
<name>A0A5B1BXE8_MYCSI</name>
<dbReference type="InterPro" id="IPR051548">
    <property type="entry name" value="Grx-like_ET"/>
</dbReference>
<keyword evidence="3" id="KW-1185">Reference proteome</keyword>
<dbReference type="InterPro" id="IPR036249">
    <property type="entry name" value="Thioredoxin-like_sf"/>
</dbReference>
<gene>
    <name evidence="2" type="ORF">F0Q45_00945</name>
</gene>
<dbReference type="Proteomes" id="UP000324701">
    <property type="component" value="Unassembled WGS sequence"/>
</dbReference>
<dbReference type="AlphaFoldDB" id="A0A5B1BXE8"/>
<dbReference type="InterPro" id="IPR002109">
    <property type="entry name" value="Glutaredoxin"/>
</dbReference>
<proteinExistence type="predicted"/>
<organism evidence="2 3">
    <name type="scientific">Mycobacterium simiae</name>
    <name type="common">Mycobacterium habana</name>
    <dbReference type="NCBI Taxonomy" id="1784"/>
    <lineage>
        <taxon>Bacteria</taxon>
        <taxon>Bacillati</taxon>
        <taxon>Actinomycetota</taxon>
        <taxon>Actinomycetes</taxon>
        <taxon>Mycobacteriales</taxon>
        <taxon>Mycobacteriaceae</taxon>
        <taxon>Mycobacterium</taxon>
        <taxon>Mycobacterium simiae complex</taxon>
    </lineage>
</organism>
<dbReference type="Gene3D" id="3.40.30.10">
    <property type="entry name" value="Glutaredoxin"/>
    <property type="match status" value="1"/>
</dbReference>
<reference evidence="2 3" key="1">
    <citation type="submission" date="2019-09" db="EMBL/GenBank/DDBJ databases">
        <title>Report of infection by Mycobacterium simiae a patient suffering from pulmonary tuberculosis.</title>
        <authorList>
            <person name="Mohanty P.S."/>
            <person name="Bansal A.K."/>
            <person name="Singh H."/>
            <person name="Sharma S."/>
            <person name="Patil S.A."/>
            <person name="Upadhaya P."/>
            <person name="Singh P.K."/>
            <person name="Kumar D."/>
            <person name="Kumar S."/>
            <person name="Singh R.K."/>
            <person name="Chaudhary B."/>
        </authorList>
    </citation>
    <scope>NUCLEOTIDE SEQUENCE [LARGE SCALE GENOMIC DNA]</scope>
    <source>
        <strain evidence="2 3">JAL-560-SIM</strain>
    </source>
</reference>
<dbReference type="GO" id="GO:0009055">
    <property type="term" value="F:electron transfer activity"/>
    <property type="evidence" value="ECO:0007669"/>
    <property type="project" value="TreeGrafter"/>
</dbReference>
<feature type="domain" description="Glutaredoxin" evidence="1">
    <location>
        <begin position="10"/>
        <end position="67"/>
    </location>
</feature>